<sequence>MDDRGIYRQYQHQLKQQQRHPCSTGICQALGMRSMSASNIDSQNGVQGDEAQSTNAPMAMALSVSILKLCMKPTTAHTY</sequence>
<dbReference type="EMBL" id="CAJHJT010000012">
    <property type="protein sequence ID" value="CAD7000171.1"/>
    <property type="molecule type" value="Genomic_DNA"/>
</dbReference>
<organism evidence="1 2">
    <name type="scientific">Ceratitis capitata</name>
    <name type="common">Mediterranean fruit fly</name>
    <name type="synonym">Tephritis capitata</name>
    <dbReference type="NCBI Taxonomy" id="7213"/>
    <lineage>
        <taxon>Eukaryota</taxon>
        <taxon>Metazoa</taxon>
        <taxon>Ecdysozoa</taxon>
        <taxon>Arthropoda</taxon>
        <taxon>Hexapoda</taxon>
        <taxon>Insecta</taxon>
        <taxon>Pterygota</taxon>
        <taxon>Neoptera</taxon>
        <taxon>Endopterygota</taxon>
        <taxon>Diptera</taxon>
        <taxon>Brachycera</taxon>
        <taxon>Muscomorpha</taxon>
        <taxon>Tephritoidea</taxon>
        <taxon>Tephritidae</taxon>
        <taxon>Ceratitis</taxon>
        <taxon>Ceratitis</taxon>
    </lineage>
</organism>
<keyword evidence="2" id="KW-1185">Reference proteome</keyword>
<name>A0A811UN63_CERCA</name>
<evidence type="ECO:0000313" key="1">
    <source>
        <dbReference type="EMBL" id="CAD7000171.1"/>
    </source>
</evidence>
<reference evidence="1" key="1">
    <citation type="submission" date="2020-11" db="EMBL/GenBank/DDBJ databases">
        <authorList>
            <person name="Whitehead M."/>
        </authorList>
    </citation>
    <scope>NUCLEOTIDE SEQUENCE</scope>
    <source>
        <strain evidence="1">EGII</strain>
    </source>
</reference>
<protein>
    <submittedName>
        <fullName evidence="1">(Mediterranean fruit fly) hypothetical protein</fullName>
    </submittedName>
</protein>
<dbReference type="Proteomes" id="UP000606786">
    <property type="component" value="Unassembled WGS sequence"/>
</dbReference>
<evidence type="ECO:0000313" key="2">
    <source>
        <dbReference type="Proteomes" id="UP000606786"/>
    </source>
</evidence>
<proteinExistence type="predicted"/>
<dbReference type="AlphaFoldDB" id="A0A811UN63"/>
<comment type="caution">
    <text evidence="1">The sequence shown here is derived from an EMBL/GenBank/DDBJ whole genome shotgun (WGS) entry which is preliminary data.</text>
</comment>
<accession>A0A811UN63</accession>
<gene>
    <name evidence="1" type="ORF">CCAP1982_LOCUS8663</name>
</gene>